<name>A0ABP4YP21_9MICO</name>
<protein>
    <submittedName>
        <fullName evidence="4">LuxR family transcriptional regulator</fullName>
    </submittedName>
</protein>
<dbReference type="SUPFAM" id="SSF52540">
    <property type="entry name" value="P-loop containing nucleoside triphosphate hydrolases"/>
    <property type="match status" value="1"/>
</dbReference>
<dbReference type="PANTHER" id="PTHR16305">
    <property type="entry name" value="TESTICULAR SOLUBLE ADENYLYL CYCLASE"/>
    <property type="match status" value="1"/>
</dbReference>
<dbReference type="Gene3D" id="3.40.50.300">
    <property type="entry name" value="P-loop containing nucleotide triphosphate hydrolases"/>
    <property type="match status" value="1"/>
</dbReference>
<dbReference type="InterPro" id="IPR027417">
    <property type="entry name" value="P-loop_NTPase"/>
</dbReference>
<dbReference type="EMBL" id="BAAANK010000002">
    <property type="protein sequence ID" value="GAA1826042.1"/>
    <property type="molecule type" value="Genomic_DNA"/>
</dbReference>
<gene>
    <name evidence="4" type="ORF">GCM10009750_06630</name>
</gene>
<dbReference type="Gene3D" id="1.10.10.10">
    <property type="entry name" value="Winged helix-like DNA-binding domain superfamily/Winged helix DNA-binding domain"/>
    <property type="match status" value="1"/>
</dbReference>
<dbReference type="SUPFAM" id="SSF48452">
    <property type="entry name" value="TPR-like"/>
    <property type="match status" value="1"/>
</dbReference>
<proteinExistence type="predicted"/>
<dbReference type="InterPro" id="IPR000792">
    <property type="entry name" value="Tscrpt_reg_LuxR_C"/>
</dbReference>
<dbReference type="SUPFAM" id="SSF46894">
    <property type="entry name" value="C-terminal effector domain of the bipartite response regulators"/>
    <property type="match status" value="1"/>
</dbReference>
<evidence type="ECO:0000256" key="1">
    <source>
        <dbReference type="ARBA" id="ARBA00022741"/>
    </source>
</evidence>
<reference evidence="5" key="1">
    <citation type="journal article" date="2019" name="Int. J. Syst. Evol. Microbiol.">
        <title>The Global Catalogue of Microorganisms (GCM) 10K type strain sequencing project: providing services to taxonomists for standard genome sequencing and annotation.</title>
        <authorList>
            <consortium name="The Broad Institute Genomics Platform"/>
            <consortium name="The Broad Institute Genome Sequencing Center for Infectious Disease"/>
            <person name="Wu L."/>
            <person name="Ma J."/>
        </authorList>
    </citation>
    <scope>NUCLEOTIDE SEQUENCE [LARGE SCALE GENOMIC DNA]</scope>
    <source>
        <strain evidence="5">JCM 14323</strain>
    </source>
</reference>
<dbReference type="Pfam" id="PF00196">
    <property type="entry name" value="GerE"/>
    <property type="match status" value="1"/>
</dbReference>
<sequence length="1041" mass="109904">MQYTALGGRPVAVTDVAGTWEHEPVTTSAPAMIGRDADLAGLITRLDEVRSGAPFSVIIGGEAGIGKTRLVREFARRIGGEARVLVGQCVDLGTVAAPYAPVKAALRALVAEEGAERVLEAVGPGQAALLALLPELAASEVDGGSGRAHANGTPPRGDAASSQLHEAIAVLLETLSRERPIVFVIEDLHWIDAASLALLRFLMRALGSSRVLTVLTYRSEDVTRGHPVRAFLAEADRDRWVERHELGRLSHADAMAMIASLRPEAADAQHGVDAVVRRSDGVPFLIEELIGIDGCSDDSEVPETLRDLLLARYERLSEPTQRLLRLLSIGGVRVSHTMLQAVHEGAGFDIDEAAREAVLGGVLTVEGDDYAFRHALVREAIQADLLPGERARFHARYAVAYEAAAGGSRRLAAEISYHWLGANDAARAFPATIRAMAEARAAAAYASAAQLGERAIGLWQVVPDAEATAGMSKLELMGRTASHLRNAGEGERGLALIRAALDECPPDDPQYPRLLRDTGIYLANVGREGSIPFLEQALAALGDDGSEELRATVLIALAGRLMIESRLDEATAVAREALAAAERLGSTRFASTATNIQGISVANNGDVEAGLALLARAGELAADDPASQLRYLVNASDMQYLVGNFDEAVRLAEQGLGEARLRGVERSSGVILASNAVDPLLALGEWQRAEALTERALALDPPLPFTVYLNRARIWAMLWRGDVQRAAELYRAVRPGVARVMAAEMQTKLGVGRVGAELALALGDLPGAWHEVRQMLDDDRALPPGYALPFLWVGARVVAAVRGPAVTAGDELRGDVEAALPGMLDLLDRLSFWPTGPLWRAFFDAELATAGEATATPASEGVPGTDVAAWAEAVGLAELPNAPRYVGSYARLRKGEAELAVGDRAAARVTLNEAHGHAVAGGVTAVVERVLQVASAAGVPIDGVGGGNAVRIAASAREADAPTGIADSPTAEAVEVAAAVDELTARERQVLELIAEGLSNRQIGERLYISGKTASVHVSAILRKLGAATRTEAVYRAGALR</sequence>
<dbReference type="PRINTS" id="PR00038">
    <property type="entry name" value="HTHLUXR"/>
</dbReference>
<organism evidence="4 5">
    <name type="scientific">Agromyces salentinus</name>
    <dbReference type="NCBI Taxonomy" id="269421"/>
    <lineage>
        <taxon>Bacteria</taxon>
        <taxon>Bacillati</taxon>
        <taxon>Actinomycetota</taxon>
        <taxon>Actinomycetes</taxon>
        <taxon>Micrococcales</taxon>
        <taxon>Microbacteriaceae</taxon>
        <taxon>Agromyces</taxon>
    </lineage>
</organism>
<feature type="domain" description="HTH luxR-type" evidence="3">
    <location>
        <begin position="976"/>
        <end position="1041"/>
    </location>
</feature>
<dbReference type="InterPro" id="IPR016032">
    <property type="entry name" value="Sig_transdc_resp-reg_C-effctor"/>
</dbReference>
<evidence type="ECO:0000259" key="3">
    <source>
        <dbReference type="PROSITE" id="PS50043"/>
    </source>
</evidence>
<dbReference type="InterPro" id="IPR036388">
    <property type="entry name" value="WH-like_DNA-bd_sf"/>
</dbReference>
<dbReference type="InterPro" id="IPR011990">
    <property type="entry name" value="TPR-like_helical_dom_sf"/>
</dbReference>
<dbReference type="PROSITE" id="PS50043">
    <property type="entry name" value="HTH_LUXR_2"/>
    <property type="match status" value="1"/>
</dbReference>
<evidence type="ECO:0000256" key="2">
    <source>
        <dbReference type="ARBA" id="ARBA00022840"/>
    </source>
</evidence>
<dbReference type="InterPro" id="IPR041664">
    <property type="entry name" value="AAA_16"/>
</dbReference>
<evidence type="ECO:0000313" key="5">
    <source>
        <dbReference type="Proteomes" id="UP001501746"/>
    </source>
</evidence>
<dbReference type="SMART" id="SM00421">
    <property type="entry name" value="HTH_LUXR"/>
    <property type="match status" value="1"/>
</dbReference>
<dbReference type="PANTHER" id="PTHR16305:SF35">
    <property type="entry name" value="TRANSCRIPTIONAL ACTIVATOR DOMAIN"/>
    <property type="match status" value="1"/>
</dbReference>
<keyword evidence="2" id="KW-0067">ATP-binding</keyword>
<dbReference type="CDD" id="cd06170">
    <property type="entry name" value="LuxR_C_like"/>
    <property type="match status" value="1"/>
</dbReference>
<dbReference type="RefSeq" id="WP_157428981.1">
    <property type="nucleotide sequence ID" value="NZ_BAAANK010000002.1"/>
</dbReference>
<keyword evidence="5" id="KW-1185">Reference proteome</keyword>
<dbReference type="Proteomes" id="UP001501746">
    <property type="component" value="Unassembled WGS sequence"/>
</dbReference>
<comment type="caution">
    <text evidence="4">The sequence shown here is derived from an EMBL/GenBank/DDBJ whole genome shotgun (WGS) entry which is preliminary data.</text>
</comment>
<dbReference type="Gene3D" id="1.25.40.10">
    <property type="entry name" value="Tetratricopeptide repeat domain"/>
    <property type="match status" value="1"/>
</dbReference>
<dbReference type="Pfam" id="PF13191">
    <property type="entry name" value="AAA_16"/>
    <property type="match status" value="1"/>
</dbReference>
<evidence type="ECO:0000313" key="4">
    <source>
        <dbReference type="EMBL" id="GAA1826042.1"/>
    </source>
</evidence>
<accession>A0ABP4YP21</accession>
<keyword evidence="1" id="KW-0547">Nucleotide-binding</keyword>